<proteinExistence type="predicted"/>
<keyword evidence="3" id="KW-1185">Reference proteome</keyword>
<reference evidence="3" key="1">
    <citation type="journal article" date="2019" name="Int. J. Syst. Evol. Microbiol.">
        <title>The Global Catalogue of Microorganisms (GCM) 10K type strain sequencing project: providing services to taxonomists for standard genome sequencing and annotation.</title>
        <authorList>
            <consortium name="The Broad Institute Genomics Platform"/>
            <consortium name="The Broad Institute Genome Sequencing Center for Infectious Disease"/>
            <person name="Wu L."/>
            <person name="Ma J."/>
        </authorList>
    </citation>
    <scope>NUCLEOTIDE SEQUENCE [LARGE SCALE GENOMIC DNA]</scope>
    <source>
        <strain evidence="3">NBRC 103632</strain>
    </source>
</reference>
<feature type="region of interest" description="Disordered" evidence="1">
    <location>
        <begin position="18"/>
        <end position="38"/>
    </location>
</feature>
<evidence type="ECO:0008006" key="4">
    <source>
        <dbReference type="Google" id="ProtNLM"/>
    </source>
</evidence>
<gene>
    <name evidence="2" type="ORF">ACFO3E_02500</name>
</gene>
<evidence type="ECO:0000313" key="2">
    <source>
        <dbReference type="EMBL" id="MFC4593066.1"/>
    </source>
</evidence>
<name>A0ABV9ETS7_9SPHN</name>
<dbReference type="Proteomes" id="UP001595957">
    <property type="component" value="Unassembled WGS sequence"/>
</dbReference>
<protein>
    <recommendedName>
        <fullName evidence="4">DUF3558 domain-containing protein</fullName>
    </recommendedName>
</protein>
<sequence>MPLLIAGLLLLGGCGSGGSGGSTDHAEDSSLDPKPDGLAAAPAVEKADLDCGKFKPQSARQGQPADDVGGLRQGMSEEQVRGVLLCKNPSYAINASKQNISIPNGGQMSQINLNADTGLDKVNVWLLGPPGGERVVHIDRTLEYPSGKELPIANIAQDVAAKYGPFDDAGYGDQRSGWIVRSREGERMANNNTSYGECRSHSLRTDKSLPCLHAISYEMVPNQQNPALASRFNVAITSFSTTTDMITATAEHQAKAVRRAEENAEQESLDL</sequence>
<organism evidence="2 3">
    <name type="scientific">Sphingobium tyrosinilyticum</name>
    <dbReference type="NCBI Taxonomy" id="2715436"/>
    <lineage>
        <taxon>Bacteria</taxon>
        <taxon>Pseudomonadati</taxon>
        <taxon>Pseudomonadota</taxon>
        <taxon>Alphaproteobacteria</taxon>
        <taxon>Sphingomonadales</taxon>
        <taxon>Sphingomonadaceae</taxon>
        <taxon>Sphingobium</taxon>
    </lineage>
</organism>
<accession>A0ABV9ETS7</accession>
<dbReference type="EMBL" id="JBHSFZ010000003">
    <property type="protein sequence ID" value="MFC4593066.1"/>
    <property type="molecule type" value="Genomic_DNA"/>
</dbReference>
<dbReference type="RefSeq" id="WP_380802254.1">
    <property type="nucleotide sequence ID" value="NZ_JBHSFZ010000003.1"/>
</dbReference>
<comment type="caution">
    <text evidence="2">The sequence shown here is derived from an EMBL/GenBank/DDBJ whole genome shotgun (WGS) entry which is preliminary data.</text>
</comment>
<feature type="compositionally biased region" description="Basic and acidic residues" evidence="1">
    <location>
        <begin position="24"/>
        <end position="35"/>
    </location>
</feature>
<evidence type="ECO:0000256" key="1">
    <source>
        <dbReference type="SAM" id="MobiDB-lite"/>
    </source>
</evidence>
<evidence type="ECO:0000313" key="3">
    <source>
        <dbReference type="Proteomes" id="UP001595957"/>
    </source>
</evidence>